<name>A0ABQ1QKY6_9BACI</name>
<dbReference type="EMBL" id="BMIN01000033">
    <property type="protein sequence ID" value="GGD29668.1"/>
    <property type="molecule type" value="Genomic_DNA"/>
</dbReference>
<evidence type="ECO:0000313" key="1">
    <source>
        <dbReference type="EMBL" id="GGD29668.1"/>
    </source>
</evidence>
<evidence type="ECO:0000313" key="2">
    <source>
        <dbReference type="Proteomes" id="UP000642571"/>
    </source>
</evidence>
<protein>
    <submittedName>
        <fullName evidence="1">Uncharacterized protein</fullName>
    </submittedName>
</protein>
<organism evidence="1 2">
    <name type="scientific">Pontibacillus salipaludis</name>
    <dbReference type="NCBI Taxonomy" id="1697394"/>
    <lineage>
        <taxon>Bacteria</taxon>
        <taxon>Bacillati</taxon>
        <taxon>Bacillota</taxon>
        <taxon>Bacilli</taxon>
        <taxon>Bacillales</taxon>
        <taxon>Bacillaceae</taxon>
        <taxon>Pontibacillus</taxon>
    </lineage>
</organism>
<gene>
    <name evidence="1" type="ORF">GCM10011389_41530</name>
</gene>
<sequence>MITVKNCIRQGHSKKRHYFVFVVEEIARNIEIHYVLNYIKDVIMPQVQEGYSYESCTYSNRYDGWLIQVSKHMDKDMG</sequence>
<reference evidence="2" key="1">
    <citation type="journal article" date="2019" name="Int. J. Syst. Evol. Microbiol.">
        <title>The Global Catalogue of Microorganisms (GCM) 10K type strain sequencing project: providing services to taxonomists for standard genome sequencing and annotation.</title>
        <authorList>
            <consortium name="The Broad Institute Genomics Platform"/>
            <consortium name="The Broad Institute Genome Sequencing Center for Infectious Disease"/>
            <person name="Wu L."/>
            <person name="Ma J."/>
        </authorList>
    </citation>
    <scope>NUCLEOTIDE SEQUENCE [LARGE SCALE GENOMIC DNA]</scope>
    <source>
        <strain evidence="2">CGMCC 1.15353</strain>
    </source>
</reference>
<proteinExistence type="predicted"/>
<dbReference type="RefSeq" id="WP_188656239.1">
    <property type="nucleotide sequence ID" value="NZ_BMIN01000033.1"/>
</dbReference>
<keyword evidence="2" id="KW-1185">Reference proteome</keyword>
<dbReference type="Proteomes" id="UP000642571">
    <property type="component" value="Unassembled WGS sequence"/>
</dbReference>
<comment type="caution">
    <text evidence="1">The sequence shown here is derived from an EMBL/GenBank/DDBJ whole genome shotgun (WGS) entry which is preliminary data.</text>
</comment>
<accession>A0ABQ1QKY6</accession>